<dbReference type="Gene3D" id="3.40.50.720">
    <property type="entry name" value="NAD(P)-binding Rossmann-like Domain"/>
    <property type="match status" value="1"/>
</dbReference>
<evidence type="ECO:0000313" key="3">
    <source>
        <dbReference type="EMBL" id="SMF56266.1"/>
    </source>
</evidence>
<reference evidence="4" key="1">
    <citation type="submission" date="2017-04" db="EMBL/GenBank/DDBJ databases">
        <authorList>
            <person name="Varghese N."/>
            <person name="Submissions S."/>
        </authorList>
    </citation>
    <scope>NUCLEOTIDE SEQUENCE [LARGE SCALE GENOMIC DNA]</scope>
    <source>
        <strain evidence="4">RKEM611</strain>
    </source>
</reference>
<dbReference type="RefSeq" id="WP_132322487.1">
    <property type="nucleotide sequence ID" value="NZ_FWZT01000018.1"/>
</dbReference>
<dbReference type="OrthoDB" id="335726at2"/>
<comment type="similarity">
    <text evidence="1">Belongs to the short-chain dehydrogenases/reductases (SDR) family.</text>
</comment>
<evidence type="ECO:0000256" key="2">
    <source>
        <dbReference type="ARBA" id="ARBA00023002"/>
    </source>
</evidence>
<protein>
    <submittedName>
        <fullName evidence="3">Short-chain dehydrogenase</fullName>
    </submittedName>
</protein>
<keyword evidence="2" id="KW-0560">Oxidoreductase</keyword>
<evidence type="ECO:0000313" key="4">
    <source>
        <dbReference type="Proteomes" id="UP000192907"/>
    </source>
</evidence>
<dbReference type="InterPro" id="IPR002347">
    <property type="entry name" value="SDR_fam"/>
</dbReference>
<dbReference type="SUPFAM" id="SSF51735">
    <property type="entry name" value="NAD(P)-binding Rossmann-fold domains"/>
    <property type="match status" value="1"/>
</dbReference>
<dbReference type="PANTHER" id="PTHR44196">
    <property type="entry name" value="DEHYDROGENASE/REDUCTASE SDR FAMILY MEMBER 7B"/>
    <property type="match status" value="1"/>
</dbReference>
<evidence type="ECO:0000256" key="1">
    <source>
        <dbReference type="ARBA" id="ARBA00006484"/>
    </source>
</evidence>
<sequence length="246" mass="26968">MSENILVYGASSAIVQAVMRHFAKEGCSFVLVARNSGRLKSVAQDLQTRGAQRVETLVADLNDFSGHDGLWQAARTQLGTIHRVIMGHGSLGSQELSEKDYHTAEMEFRTNLLSCISILTPIANHMEADGMGQIAVISSVAGDRGRKSNYIYGSAKAALSTYLSGLRQRLSKAGVSVLTIKPGFVDTPMTSEVDKNALFASPEQVGSDIYRAMKKGQSVLYTPRFWLLIMTVIRLIPEFIFKRLPL</sequence>
<dbReference type="AlphaFoldDB" id="A0A1Y6CCP5"/>
<dbReference type="EMBL" id="FWZT01000018">
    <property type="protein sequence ID" value="SMF56266.1"/>
    <property type="molecule type" value="Genomic_DNA"/>
</dbReference>
<dbReference type="InterPro" id="IPR036291">
    <property type="entry name" value="NAD(P)-bd_dom_sf"/>
</dbReference>
<keyword evidence="4" id="KW-1185">Reference proteome</keyword>
<dbReference type="InterPro" id="IPR020904">
    <property type="entry name" value="Sc_DH/Rdtase_CS"/>
</dbReference>
<dbReference type="STRING" id="1513793.SAMN06296036_1189"/>
<dbReference type="PRINTS" id="PR00081">
    <property type="entry name" value="GDHRDH"/>
</dbReference>
<dbReference type="PANTHER" id="PTHR44196:SF3">
    <property type="entry name" value="SHORT CHAIN DEHYDROGENASE FAMILY PROTEIN"/>
    <property type="match status" value="1"/>
</dbReference>
<gene>
    <name evidence="3" type="ORF">SAMN06296036_1189</name>
</gene>
<organism evidence="3 4">
    <name type="scientific">Pseudobacteriovorax antillogorgiicola</name>
    <dbReference type="NCBI Taxonomy" id="1513793"/>
    <lineage>
        <taxon>Bacteria</taxon>
        <taxon>Pseudomonadati</taxon>
        <taxon>Bdellovibrionota</taxon>
        <taxon>Oligoflexia</taxon>
        <taxon>Oligoflexales</taxon>
        <taxon>Pseudobacteriovoracaceae</taxon>
        <taxon>Pseudobacteriovorax</taxon>
    </lineage>
</organism>
<dbReference type="NCBIfam" id="NF005489">
    <property type="entry name" value="PRK07102.1"/>
    <property type="match status" value="1"/>
</dbReference>
<accession>A0A1Y6CCP5</accession>
<dbReference type="GO" id="GO:0016491">
    <property type="term" value="F:oxidoreductase activity"/>
    <property type="evidence" value="ECO:0007669"/>
    <property type="project" value="UniProtKB-KW"/>
</dbReference>
<dbReference type="GO" id="GO:0016020">
    <property type="term" value="C:membrane"/>
    <property type="evidence" value="ECO:0007669"/>
    <property type="project" value="TreeGrafter"/>
</dbReference>
<name>A0A1Y6CCP5_9BACT</name>
<dbReference type="PROSITE" id="PS00061">
    <property type="entry name" value="ADH_SHORT"/>
    <property type="match status" value="1"/>
</dbReference>
<dbReference type="Proteomes" id="UP000192907">
    <property type="component" value="Unassembled WGS sequence"/>
</dbReference>
<dbReference type="Pfam" id="PF00106">
    <property type="entry name" value="adh_short"/>
    <property type="match status" value="1"/>
</dbReference>
<proteinExistence type="inferred from homology"/>